<gene>
    <name evidence="12" type="ORF">SAMN05216452_1217</name>
</gene>
<dbReference type="NCBIfam" id="NF045677">
    <property type="entry name" value="FeRespRegIrr"/>
    <property type="match status" value="1"/>
</dbReference>
<evidence type="ECO:0000256" key="5">
    <source>
        <dbReference type="ARBA" id="ARBA00022491"/>
    </source>
</evidence>
<evidence type="ECO:0000256" key="1">
    <source>
        <dbReference type="ARBA" id="ARBA00004496"/>
    </source>
</evidence>
<evidence type="ECO:0000256" key="2">
    <source>
        <dbReference type="ARBA" id="ARBA00007957"/>
    </source>
</evidence>
<keyword evidence="7" id="KW-0862">Zinc</keyword>
<dbReference type="InterPro" id="IPR036390">
    <property type="entry name" value="WH_DNA-bd_sf"/>
</dbReference>
<dbReference type="GO" id="GO:0003700">
    <property type="term" value="F:DNA-binding transcription factor activity"/>
    <property type="evidence" value="ECO:0007669"/>
    <property type="project" value="InterPro"/>
</dbReference>
<keyword evidence="6 11" id="KW-0479">Metal-binding</keyword>
<dbReference type="GO" id="GO:0045892">
    <property type="term" value="P:negative regulation of DNA-templated transcription"/>
    <property type="evidence" value="ECO:0007669"/>
    <property type="project" value="TreeGrafter"/>
</dbReference>
<keyword evidence="5" id="KW-0678">Repressor</keyword>
<keyword evidence="13" id="KW-1185">Reference proteome</keyword>
<dbReference type="NCBIfam" id="NF045678">
    <property type="entry name" value="TransRegIrrA"/>
    <property type="match status" value="1"/>
</dbReference>
<dbReference type="FunFam" id="1.10.10.10:FF:000007">
    <property type="entry name" value="Ferric uptake regulation protein"/>
    <property type="match status" value="1"/>
</dbReference>
<evidence type="ECO:0000313" key="13">
    <source>
        <dbReference type="Proteomes" id="UP000199064"/>
    </source>
</evidence>
<evidence type="ECO:0000256" key="11">
    <source>
        <dbReference type="PIRSR" id="PIRSR602481-2"/>
    </source>
</evidence>
<dbReference type="SUPFAM" id="SSF46785">
    <property type="entry name" value="Winged helix' DNA-binding domain"/>
    <property type="match status" value="1"/>
</dbReference>
<proteinExistence type="inferred from homology"/>
<protein>
    <recommendedName>
        <fullName evidence="3">Ferric uptake regulation protein</fullName>
    </recommendedName>
</protein>
<dbReference type="PANTHER" id="PTHR33202">
    <property type="entry name" value="ZINC UPTAKE REGULATION PROTEIN"/>
    <property type="match status" value="1"/>
</dbReference>
<sequence>MLQIPEETLERMRAARERTGSARHELQDMLKAGGLRPTRQRIALAALLFSTGRHRHVTADDLHRDARADSTALSLATVYNTLNQFADAGLIRKIGMNGERMHFDTDPGDHHHFYVEAEDRVLDVEPGAVCFSALPAAPAGYEIAGVDVVIRLRRSKPEKARNACSGGCARRAGSGGDMPR</sequence>
<feature type="binding site" evidence="11">
    <location>
        <position position="110"/>
    </location>
    <ligand>
        <name>Fe cation</name>
        <dbReference type="ChEBI" id="CHEBI:24875"/>
    </ligand>
</feature>
<dbReference type="Pfam" id="PF01475">
    <property type="entry name" value="FUR"/>
    <property type="match status" value="1"/>
</dbReference>
<dbReference type="CDD" id="cd07153">
    <property type="entry name" value="Fur_like"/>
    <property type="match status" value="1"/>
</dbReference>
<dbReference type="Proteomes" id="UP000199064">
    <property type="component" value="Unassembled WGS sequence"/>
</dbReference>
<accession>A0A1H4JC79</accession>
<dbReference type="GO" id="GO:0000976">
    <property type="term" value="F:transcription cis-regulatory region binding"/>
    <property type="evidence" value="ECO:0007669"/>
    <property type="project" value="TreeGrafter"/>
</dbReference>
<dbReference type="InterPro" id="IPR002481">
    <property type="entry name" value="FUR"/>
</dbReference>
<dbReference type="GO" id="GO:0008270">
    <property type="term" value="F:zinc ion binding"/>
    <property type="evidence" value="ECO:0007669"/>
    <property type="project" value="TreeGrafter"/>
</dbReference>
<evidence type="ECO:0000256" key="8">
    <source>
        <dbReference type="ARBA" id="ARBA00023015"/>
    </source>
</evidence>
<comment type="cofactor">
    <cofactor evidence="11">
        <name>Mn(2+)</name>
        <dbReference type="ChEBI" id="CHEBI:29035"/>
    </cofactor>
    <cofactor evidence="11">
        <name>Fe(2+)</name>
        <dbReference type="ChEBI" id="CHEBI:29033"/>
    </cofactor>
    <text evidence="11">Binds 1 Mn(2+) or Fe(2+) ion per subunit.</text>
</comment>
<evidence type="ECO:0000256" key="7">
    <source>
        <dbReference type="ARBA" id="ARBA00022833"/>
    </source>
</evidence>
<name>A0A1H4JC79_9HYPH</name>
<keyword evidence="8" id="KW-0805">Transcription regulation</keyword>
<comment type="subcellular location">
    <subcellularLocation>
        <location evidence="1">Cytoplasm</location>
    </subcellularLocation>
</comment>
<dbReference type="GO" id="GO:0005737">
    <property type="term" value="C:cytoplasm"/>
    <property type="evidence" value="ECO:0007669"/>
    <property type="project" value="UniProtKB-SubCell"/>
</dbReference>
<dbReference type="EMBL" id="FNSL01000001">
    <property type="protein sequence ID" value="SEB43685.1"/>
    <property type="molecule type" value="Genomic_DNA"/>
</dbReference>
<dbReference type="AlphaFoldDB" id="A0A1H4JC79"/>
<evidence type="ECO:0000313" key="12">
    <source>
        <dbReference type="EMBL" id="SEB43685.1"/>
    </source>
</evidence>
<reference evidence="13" key="1">
    <citation type="submission" date="2016-10" db="EMBL/GenBank/DDBJ databases">
        <authorList>
            <person name="Varghese N."/>
            <person name="Submissions S."/>
        </authorList>
    </citation>
    <scope>NUCLEOTIDE SEQUENCE [LARGE SCALE GENOMIC DNA]</scope>
    <source>
        <strain evidence="13">ES.061</strain>
    </source>
</reference>
<dbReference type="GO" id="GO:1900376">
    <property type="term" value="P:regulation of secondary metabolite biosynthetic process"/>
    <property type="evidence" value="ECO:0007669"/>
    <property type="project" value="TreeGrafter"/>
</dbReference>
<evidence type="ECO:0000256" key="4">
    <source>
        <dbReference type="ARBA" id="ARBA00022490"/>
    </source>
</evidence>
<evidence type="ECO:0000256" key="6">
    <source>
        <dbReference type="ARBA" id="ARBA00022723"/>
    </source>
</evidence>
<organism evidence="12 13">
    <name type="scientific">Nitratireductor aquibiodomus</name>
    <dbReference type="NCBI Taxonomy" id="204799"/>
    <lineage>
        <taxon>Bacteria</taxon>
        <taxon>Pseudomonadati</taxon>
        <taxon>Pseudomonadota</taxon>
        <taxon>Alphaproteobacteria</taxon>
        <taxon>Hyphomicrobiales</taxon>
        <taxon>Phyllobacteriaceae</taxon>
        <taxon>Nitratireductor</taxon>
    </lineage>
</organism>
<keyword evidence="11" id="KW-0408">Iron</keyword>
<keyword evidence="10" id="KW-0804">Transcription</keyword>
<dbReference type="Gene3D" id="1.10.10.10">
    <property type="entry name" value="Winged helix-like DNA-binding domain superfamily/Winged helix DNA-binding domain"/>
    <property type="match status" value="1"/>
</dbReference>
<dbReference type="InterPro" id="IPR036388">
    <property type="entry name" value="WH-like_DNA-bd_sf"/>
</dbReference>
<keyword evidence="4" id="KW-0963">Cytoplasm</keyword>
<keyword evidence="9" id="KW-0238">DNA-binding</keyword>
<evidence type="ECO:0000256" key="3">
    <source>
        <dbReference type="ARBA" id="ARBA00020910"/>
    </source>
</evidence>
<evidence type="ECO:0000256" key="9">
    <source>
        <dbReference type="ARBA" id="ARBA00023125"/>
    </source>
</evidence>
<comment type="similarity">
    <text evidence="2">Belongs to the Fur family.</text>
</comment>
<dbReference type="PANTHER" id="PTHR33202:SF7">
    <property type="entry name" value="FERRIC UPTAKE REGULATION PROTEIN"/>
    <property type="match status" value="1"/>
</dbReference>
<evidence type="ECO:0000256" key="10">
    <source>
        <dbReference type="ARBA" id="ARBA00023163"/>
    </source>
</evidence>